<evidence type="ECO:0000313" key="2">
    <source>
        <dbReference type="Proteomes" id="UP001151760"/>
    </source>
</evidence>
<name>A0ABQ4Y7X3_9ASTR</name>
<reference evidence="1" key="1">
    <citation type="journal article" date="2022" name="Int. J. Mol. Sci.">
        <title>Draft Genome of Tanacetum Coccineum: Genomic Comparison of Closely Related Tanacetum-Family Plants.</title>
        <authorList>
            <person name="Yamashiro T."/>
            <person name="Shiraishi A."/>
            <person name="Nakayama K."/>
            <person name="Satake H."/>
        </authorList>
    </citation>
    <scope>NUCLEOTIDE SEQUENCE</scope>
</reference>
<dbReference type="Proteomes" id="UP001151760">
    <property type="component" value="Unassembled WGS sequence"/>
</dbReference>
<evidence type="ECO:0000313" key="1">
    <source>
        <dbReference type="EMBL" id="GJS73237.1"/>
    </source>
</evidence>
<comment type="caution">
    <text evidence="1">The sequence shown here is derived from an EMBL/GenBank/DDBJ whole genome shotgun (WGS) entry which is preliminary data.</text>
</comment>
<gene>
    <name evidence="1" type="ORF">Tco_0706078</name>
</gene>
<organism evidence="1 2">
    <name type="scientific">Tanacetum coccineum</name>
    <dbReference type="NCBI Taxonomy" id="301880"/>
    <lineage>
        <taxon>Eukaryota</taxon>
        <taxon>Viridiplantae</taxon>
        <taxon>Streptophyta</taxon>
        <taxon>Embryophyta</taxon>
        <taxon>Tracheophyta</taxon>
        <taxon>Spermatophyta</taxon>
        <taxon>Magnoliopsida</taxon>
        <taxon>eudicotyledons</taxon>
        <taxon>Gunneridae</taxon>
        <taxon>Pentapetalae</taxon>
        <taxon>asterids</taxon>
        <taxon>campanulids</taxon>
        <taxon>Asterales</taxon>
        <taxon>Asteraceae</taxon>
        <taxon>Asteroideae</taxon>
        <taxon>Anthemideae</taxon>
        <taxon>Anthemidinae</taxon>
        <taxon>Tanacetum</taxon>
    </lineage>
</organism>
<keyword evidence="2" id="KW-1185">Reference proteome</keyword>
<proteinExistence type="predicted"/>
<dbReference type="EMBL" id="BQNB010010139">
    <property type="protein sequence ID" value="GJS73237.1"/>
    <property type="molecule type" value="Genomic_DNA"/>
</dbReference>
<sequence>MDEITTKDSGLKFNKIPLYCDNKSAIALYCNNVQHLISKHIDVRYHFIKEQVENGVVELYFVRTEYQLADIFTKSFPRERFNFLVKKLVLSFLPGDDPIASLNKAMEFLTTAITSRFPTTNNQLRTSSNPRNQATIQDGRVTVQQVQGRQGQSFAGIRSKSNATSLVINKNGGNNAAVQARVVRCYNFQGEWHMARQCTQPKRPRNSAWFKEKILLVQLQEAGQVLDEEQLAFLANLGVAESQDTHTTIRHNAAFQTDDLDAFDSDYDEALGAKAVLMANLSSYDSDVIYEVPISETSQDNSVLDNGVQEMYYSEQLTFDPASDIEITSDSDIISYDQYLKETESAAVQNTASTEQQNVVIMSVFDEITNQVAKCNAESIKNKNVHESLTAELERYKERKHDVISVVDSEETLILAKESRLKMIEKQNDPVSKENKINISPINYSELNKLSEHFGKHFVPQKELSVEQAFWLPISNLISKKLVVQPTLVKIEVPNELPKVTDIAQKDKNEAKRTKPSTGMERVREIEAEGSVWIYLSEHGILGSIQIVSPNLESEHYCSKFQIMSRIVLLMNLQLVNPELVHYTTSASTVGKLFLNVLIDKVPELRVQQQVSNRFEIPLVELEEDPESPQGIHQENLKLLVRPQVASSPTYEPRFPGCFRHRERLEFHFPGDTNDLLGTHNDRLLFRRNIPVTTLESGFVPACPTAYSLAGALPPPT</sequence>
<reference evidence="1" key="2">
    <citation type="submission" date="2022-01" db="EMBL/GenBank/DDBJ databases">
        <authorList>
            <person name="Yamashiro T."/>
            <person name="Shiraishi A."/>
            <person name="Satake H."/>
            <person name="Nakayama K."/>
        </authorList>
    </citation>
    <scope>NUCLEOTIDE SEQUENCE</scope>
</reference>
<evidence type="ECO:0008006" key="3">
    <source>
        <dbReference type="Google" id="ProtNLM"/>
    </source>
</evidence>
<dbReference type="CDD" id="cd09272">
    <property type="entry name" value="RNase_HI_RT_Ty1"/>
    <property type="match status" value="1"/>
</dbReference>
<protein>
    <recommendedName>
        <fullName evidence="3">Retrovirus-related Pol polyprotein from transposon TNT 1-94</fullName>
    </recommendedName>
</protein>
<accession>A0ABQ4Y7X3</accession>